<dbReference type="Proteomes" id="UP000594688">
    <property type="component" value="Chromosome"/>
</dbReference>
<proteinExistence type="predicted"/>
<reference evidence="1 2" key="1">
    <citation type="submission" date="2020-02" db="EMBL/GenBank/DDBJ databases">
        <title>Genomic and physiological characterization of two novel Nitrospinaceae genera.</title>
        <authorList>
            <person name="Mueller A.J."/>
            <person name="Jung M.-Y."/>
            <person name="Strachan C.R."/>
            <person name="Herbold C.W."/>
            <person name="Kirkegaard R.H."/>
            <person name="Daims H."/>
        </authorList>
    </citation>
    <scope>NUCLEOTIDE SEQUENCE [LARGE SCALE GENOMIC DNA]</scope>
    <source>
        <strain evidence="1">EB</strain>
    </source>
</reference>
<dbReference type="KEGG" id="nli:G3M70_16025"/>
<name>A0A7T0BYM1_9BACT</name>
<gene>
    <name evidence="1" type="ORF">G3M70_16025</name>
</gene>
<dbReference type="EMBL" id="CP048685">
    <property type="protein sequence ID" value="QPJ63302.1"/>
    <property type="molecule type" value="Genomic_DNA"/>
</dbReference>
<accession>A0A7T0BYM1</accession>
<evidence type="ECO:0000313" key="1">
    <source>
        <dbReference type="EMBL" id="QPJ63302.1"/>
    </source>
</evidence>
<protein>
    <submittedName>
        <fullName evidence="1">Uncharacterized protein</fullName>
    </submittedName>
</protein>
<dbReference type="AlphaFoldDB" id="A0A7T0BYM1"/>
<sequence>MSLFVLANPELLKAANQEKECLKNIMPLEKQLLAVTEDGGVWAEFEGRPGLRKESATALKVDSKLEQLLNSLHYLCKAINGIPFSDLATYINGFLENKTEKEVRAEFNKHGKTKSEVDLWFKYTYFFNEHHNRKLDPASIQNTIELSKNYFDRYVTYTNKLKRMTSEASLQEANNLIVDVDSFLESDPNHSKAAFENAQVPYWDIDENYGGS</sequence>
<evidence type="ECO:0000313" key="2">
    <source>
        <dbReference type="Proteomes" id="UP000594688"/>
    </source>
</evidence>
<organism evidence="1 2">
    <name type="scientific">Candidatus Nitronauta litoralis</name>
    <dbReference type="NCBI Taxonomy" id="2705533"/>
    <lineage>
        <taxon>Bacteria</taxon>
        <taxon>Pseudomonadati</taxon>
        <taxon>Nitrospinota/Tectimicrobiota group</taxon>
        <taxon>Nitrospinota</taxon>
        <taxon>Nitrospinia</taxon>
        <taxon>Nitrospinales</taxon>
        <taxon>Nitrospinaceae</taxon>
        <taxon>Candidatus Nitronauta</taxon>
    </lineage>
</organism>